<organism evidence="2">
    <name type="scientific">Tanacetum cinerariifolium</name>
    <name type="common">Dalmatian daisy</name>
    <name type="synonym">Chrysanthemum cinerariifolium</name>
    <dbReference type="NCBI Taxonomy" id="118510"/>
    <lineage>
        <taxon>Eukaryota</taxon>
        <taxon>Viridiplantae</taxon>
        <taxon>Streptophyta</taxon>
        <taxon>Embryophyta</taxon>
        <taxon>Tracheophyta</taxon>
        <taxon>Spermatophyta</taxon>
        <taxon>Magnoliopsida</taxon>
        <taxon>eudicotyledons</taxon>
        <taxon>Gunneridae</taxon>
        <taxon>Pentapetalae</taxon>
        <taxon>asterids</taxon>
        <taxon>campanulids</taxon>
        <taxon>Asterales</taxon>
        <taxon>Asteraceae</taxon>
        <taxon>Asteroideae</taxon>
        <taxon>Anthemideae</taxon>
        <taxon>Anthemidinae</taxon>
        <taxon>Tanacetum</taxon>
    </lineage>
</organism>
<feature type="region of interest" description="Disordered" evidence="1">
    <location>
        <begin position="1"/>
        <end position="119"/>
    </location>
</feature>
<proteinExistence type="predicted"/>
<feature type="region of interest" description="Disordered" evidence="1">
    <location>
        <begin position="291"/>
        <end position="332"/>
    </location>
</feature>
<name>A0A6L2L7G6_TANCI</name>
<feature type="compositionally biased region" description="Basic and acidic residues" evidence="1">
    <location>
        <begin position="73"/>
        <end position="98"/>
    </location>
</feature>
<feature type="compositionally biased region" description="Acidic residues" evidence="1">
    <location>
        <begin position="61"/>
        <end position="72"/>
    </location>
</feature>
<protein>
    <submittedName>
        <fullName evidence="2">Uncharacterized protein</fullName>
    </submittedName>
</protein>
<feature type="compositionally biased region" description="Basic and acidic residues" evidence="1">
    <location>
        <begin position="291"/>
        <end position="303"/>
    </location>
</feature>
<evidence type="ECO:0000256" key="1">
    <source>
        <dbReference type="SAM" id="MobiDB-lite"/>
    </source>
</evidence>
<accession>A0A6L2L7G6</accession>
<gene>
    <name evidence="2" type="ORF">Tci_028223</name>
</gene>
<sequence length="332" mass="37199">MDLLSDATLLKATQVKEAPKKTKRKSHMLHPSGSGDGVGSQPKVPNESENKTTGTDKGTDSGDDGSNDDDSDDVTKDDKDDIKSDANKDKEVSDSEKTDFDEDENLNVNKNYDEEEDLEEDYVHTPDSFEFNDDEEEYDELYKDVDVKSLDAEHEKERKGDTKITDVDKNVSQEISYDQVIDDAHVLLITTHKTKFSMQSCSVSSNFTSRFLNLDNVSLADNDVASMMNVKILPKEIYDFATPVIQSTINESLENVVLAKSSSQLQSRYKAATSLTEFELKKILLDKLEKSKSGRKDKDKDEDPPAGSDQGLKKRKTSKHAEPPTTLTMYKQ</sequence>
<evidence type="ECO:0000313" key="2">
    <source>
        <dbReference type="EMBL" id="GEU56245.1"/>
    </source>
</evidence>
<dbReference type="EMBL" id="BKCJ010003630">
    <property type="protein sequence ID" value="GEU56245.1"/>
    <property type="molecule type" value="Genomic_DNA"/>
</dbReference>
<dbReference type="AlphaFoldDB" id="A0A6L2L7G6"/>
<comment type="caution">
    <text evidence="2">The sequence shown here is derived from an EMBL/GenBank/DDBJ whole genome shotgun (WGS) entry which is preliminary data.</text>
</comment>
<reference evidence="2" key="1">
    <citation type="journal article" date="2019" name="Sci. Rep.">
        <title>Draft genome of Tanacetum cinerariifolium, the natural source of mosquito coil.</title>
        <authorList>
            <person name="Yamashiro T."/>
            <person name="Shiraishi A."/>
            <person name="Satake H."/>
            <person name="Nakayama K."/>
        </authorList>
    </citation>
    <scope>NUCLEOTIDE SEQUENCE</scope>
</reference>